<dbReference type="RefSeq" id="WP_378241279.1">
    <property type="nucleotide sequence ID" value="NZ_JBHRWK010000037.1"/>
</dbReference>
<dbReference type="Gene3D" id="1.10.260.40">
    <property type="entry name" value="lambda repressor-like DNA-binding domains"/>
    <property type="match status" value="1"/>
</dbReference>
<name>A0ABV7P226_9PSEU</name>
<reference evidence="3" key="1">
    <citation type="journal article" date="2019" name="Int. J. Syst. Evol. Microbiol.">
        <title>The Global Catalogue of Microorganisms (GCM) 10K type strain sequencing project: providing services to taxonomists for standard genome sequencing and annotation.</title>
        <authorList>
            <consortium name="The Broad Institute Genomics Platform"/>
            <consortium name="The Broad Institute Genome Sequencing Center for Infectious Disease"/>
            <person name="Wu L."/>
            <person name="Ma J."/>
        </authorList>
    </citation>
    <scope>NUCLEOTIDE SEQUENCE [LARGE SCALE GENOMIC DNA]</scope>
    <source>
        <strain evidence="3">CGMCC 4.7676</strain>
    </source>
</reference>
<dbReference type="SUPFAM" id="SSF47413">
    <property type="entry name" value="lambda repressor-like DNA-binding domains"/>
    <property type="match status" value="1"/>
</dbReference>
<evidence type="ECO:0000313" key="2">
    <source>
        <dbReference type="EMBL" id="MFC3452502.1"/>
    </source>
</evidence>
<protein>
    <submittedName>
        <fullName evidence="2">Helix-turn-helix domain-containing protein</fullName>
    </submittedName>
</protein>
<gene>
    <name evidence="2" type="ORF">ACFOSH_23940</name>
</gene>
<dbReference type="EMBL" id="JBHRWK010000037">
    <property type="protein sequence ID" value="MFC3452502.1"/>
    <property type="molecule type" value="Genomic_DNA"/>
</dbReference>
<evidence type="ECO:0000259" key="1">
    <source>
        <dbReference type="PROSITE" id="PS50943"/>
    </source>
</evidence>
<dbReference type="InterPro" id="IPR010982">
    <property type="entry name" value="Lambda_DNA-bd_dom_sf"/>
</dbReference>
<dbReference type="InterPro" id="IPR001387">
    <property type="entry name" value="Cro/C1-type_HTH"/>
</dbReference>
<dbReference type="PROSITE" id="PS50943">
    <property type="entry name" value="HTH_CROC1"/>
    <property type="match status" value="1"/>
</dbReference>
<keyword evidence="3" id="KW-1185">Reference proteome</keyword>
<accession>A0ABV7P226</accession>
<dbReference type="CDD" id="cd00093">
    <property type="entry name" value="HTH_XRE"/>
    <property type="match status" value="1"/>
</dbReference>
<feature type="domain" description="HTH cro/C1-type" evidence="1">
    <location>
        <begin position="22"/>
        <end position="77"/>
    </location>
</feature>
<organism evidence="2 3">
    <name type="scientific">Amycolatopsis speibonae</name>
    <dbReference type="NCBI Taxonomy" id="1450224"/>
    <lineage>
        <taxon>Bacteria</taxon>
        <taxon>Bacillati</taxon>
        <taxon>Actinomycetota</taxon>
        <taxon>Actinomycetes</taxon>
        <taxon>Pseudonocardiales</taxon>
        <taxon>Pseudonocardiaceae</taxon>
        <taxon>Amycolatopsis</taxon>
    </lineage>
</organism>
<sequence>MLADTNEDKEAMHETVRVQHQLSRIRKSRKWSLNYVGIALDVHPSTVWRWENNPAYAGNIGELQMYARVLGYTLRVLVVADDGINESQTIIHEDFQGSDDVVSDESGVS</sequence>
<dbReference type="Proteomes" id="UP001595645">
    <property type="component" value="Unassembled WGS sequence"/>
</dbReference>
<evidence type="ECO:0000313" key="3">
    <source>
        <dbReference type="Proteomes" id="UP001595645"/>
    </source>
</evidence>
<proteinExistence type="predicted"/>
<dbReference type="SMART" id="SM00530">
    <property type="entry name" value="HTH_XRE"/>
    <property type="match status" value="1"/>
</dbReference>
<comment type="caution">
    <text evidence="2">The sequence shown here is derived from an EMBL/GenBank/DDBJ whole genome shotgun (WGS) entry which is preliminary data.</text>
</comment>